<organism evidence="2 3">
    <name type="scientific">Candidatus Thiothrix singaporensis</name>
    <dbReference type="NCBI Taxonomy" id="2799669"/>
    <lineage>
        <taxon>Bacteria</taxon>
        <taxon>Pseudomonadati</taxon>
        <taxon>Pseudomonadota</taxon>
        <taxon>Gammaproteobacteria</taxon>
        <taxon>Thiotrichales</taxon>
        <taxon>Thiotrichaceae</taxon>
        <taxon>Thiothrix</taxon>
    </lineage>
</organism>
<dbReference type="Pfam" id="PF08238">
    <property type="entry name" value="Sel1"/>
    <property type="match status" value="2"/>
</dbReference>
<gene>
    <name evidence="2" type="ORF">HZT40_15270</name>
</gene>
<dbReference type="Proteomes" id="UP000510621">
    <property type="component" value="Chromosome"/>
</dbReference>
<evidence type="ECO:0000313" key="3">
    <source>
        <dbReference type="Proteomes" id="UP000510621"/>
    </source>
</evidence>
<dbReference type="KEGG" id="this:HZT40_15270"/>
<keyword evidence="1" id="KW-0732">Signal</keyword>
<evidence type="ECO:0000313" key="2">
    <source>
        <dbReference type="EMBL" id="QLQ32720.1"/>
    </source>
</evidence>
<protein>
    <submittedName>
        <fullName evidence="2">Sel1 repeat family protein</fullName>
    </submittedName>
</protein>
<feature type="signal peptide" evidence="1">
    <location>
        <begin position="1"/>
        <end position="23"/>
    </location>
</feature>
<keyword evidence="3" id="KW-1185">Reference proteome</keyword>
<dbReference type="SUPFAM" id="SSF81901">
    <property type="entry name" value="HCP-like"/>
    <property type="match status" value="1"/>
</dbReference>
<dbReference type="Gene3D" id="1.25.40.10">
    <property type="entry name" value="Tetratricopeptide repeat domain"/>
    <property type="match status" value="1"/>
</dbReference>
<feature type="chain" id="PRO_5029682523" evidence="1">
    <location>
        <begin position="24"/>
        <end position="209"/>
    </location>
</feature>
<dbReference type="InterPro" id="IPR011990">
    <property type="entry name" value="TPR-like_helical_dom_sf"/>
</dbReference>
<proteinExistence type="predicted"/>
<evidence type="ECO:0000256" key="1">
    <source>
        <dbReference type="SAM" id="SignalP"/>
    </source>
</evidence>
<reference evidence="2" key="1">
    <citation type="submission" date="2020-06" db="EMBL/GenBank/DDBJ databases">
        <title>Analysis procedures for assessing recovery of high quality, complete, closed genomes from Nanopore long read metagenome sequencing.</title>
        <authorList>
            <person name="Bessarab I."/>
            <person name="Arumugam K."/>
            <person name="Haryono M."/>
            <person name="Liu X."/>
            <person name="Roy S."/>
            <person name="Zuniga-Montanez R.E."/>
            <person name="Qiu G."/>
            <person name="Drautz-Moses D.I."/>
            <person name="Law Y.Y."/>
            <person name="Wuertz S."/>
            <person name="Lauro F.M."/>
            <person name="Huson D.H."/>
            <person name="Williams R.B."/>
        </authorList>
    </citation>
    <scope>NUCLEOTIDE SEQUENCE [LARGE SCALE GENOMIC DNA]</scope>
    <source>
        <strain evidence="2">SSD2</strain>
    </source>
</reference>
<sequence>MFDIKSMIFLSLLGSIATTPVIASELSDAKAAYDAAFERYTKLVTTDAGTGDVLQALEDYKQAHIHYMSLRNNSGQQTTSKPATLDTSGIEGIESIETTPDDAPIAAATSASDKLTSLTQQAEAGNAQAADTLAIAYQTGYAGQNDPYRAIELLQQAAKAGDANAMAALADEYDSGLWIKQDKNKANTLRKQAAKQGSRLAEWELASHE</sequence>
<accession>A0A7L6AUD2</accession>
<dbReference type="SMART" id="SM00671">
    <property type="entry name" value="SEL1"/>
    <property type="match status" value="2"/>
</dbReference>
<dbReference type="InterPro" id="IPR006597">
    <property type="entry name" value="Sel1-like"/>
</dbReference>
<name>A0A7L6AUD2_9GAMM</name>
<dbReference type="EMBL" id="CP059265">
    <property type="protein sequence ID" value="QLQ32720.1"/>
    <property type="molecule type" value="Genomic_DNA"/>
</dbReference>
<dbReference type="AlphaFoldDB" id="A0A7L6AUD2"/>